<evidence type="ECO:0000313" key="2">
    <source>
        <dbReference type="Proteomes" id="UP000027466"/>
    </source>
</evidence>
<accession>A0A069PLX3</accession>
<proteinExistence type="predicted"/>
<name>A0A069PLX3_9BURK</name>
<dbReference type="AlphaFoldDB" id="A0A069PLX3"/>
<dbReference type="RefSeq" id="WP_035939396.1">
    <property type="nucleotide sequence ID" value="NZ_CADFFX010000001.1"/>
</dbReference>
<protein>
    <submittedName>
        <fullName evidence="1">Uncharacterized protein</fullName>
    </submittedName>
</protein>
<sequence>MTTVDAAEREQRRKDFDFACSVMPDEAGWGDPVTVDMALHIARAAMASVGGNGEAVAEVVNKYGDPDAFAERDLVIQEEVLKKLPIGTKLYARPKAIGKSEAVASEIRMVNMGDLVEFHHPQYGGGFFATEDCFTAPQAECAPRAIPIVCDGKEQNEFEAWAQEANYDMSQHPLHWLFLNERTHAARQGWKAALRYVERAIEQARSGK</sequence>
<organism evidence="1 2">
    <name type="scientific">Caballeronia glathei</name>
    <dbReference type="NCBI Taxonomy" id="60547"/>
    <lineage>
        <taxon>Bacteria</taxon>
        <taxon>Pseudomonadati</taxon>
        <taxon>Pseudomonadota</taxon>
        <taxon>Betaproteobacteria</taxon>
        <taxon>Burkholderiales</taxon>
        <taxon>Burkholderiaceae</taxon>
        <taxon>Caballeronia</taxon>
    </lineage>
</organism>
<dbReference type="Proteomes" id="UP000027466">
    <property type="component" value="Unassembled WGS sequence"/>
</dbReference>
<dbReference type="STRING" id="60547.GCA_000751215_06305"/>
<evidence type="ECO:0000313" key="1">
    <source>
        <dbReference type="EMBL" id="KDR41605.1"/>
    </source>
</evidence>
<gene>
    <name evidence="1" type="ORF">BG61_16985</name>
</gene>
<comment type="caution">
    <text evidence="1">The sequence shown here is derived from an EMBL/GenBank/DDBJ whole genome shotgun (WGS) entry which is preliminary data.</text>
</comment>
<reference evidence="1 2" key="1">
    <citation type="submission" date="2014-03" db="EMBL/GenBank/DDBJ databases">
        <title>Draft Genome Sequences of Four Burkholderia Strains.</title>
        <authorList>
            <person name="Liu X.Y."/>
            <person name="Li C.X."/>
            <person name="Xu J.H."/>
        </authorList>
    </citation>
    <scope>NUCLEOTIDE SEQUENCE [LARGE SCALE GENOMIC DNA]</scope>
    <source>
        <strain evidence="1 2">DSM 50014</strain>
    </source>
</reference>
<dbReference type="EMBL" id="JFHC01000026">
    <property type="protein sequence ID" value="KDR41605.1"/>
    <property type="molecule type" value="Genomic_DNA"/>
</dbReference>
<keyword evidence="2" id="KW-1185">Reference proteome</keyword>